<reference evidence="1 2" key="1">
    <citation type="journal article" date="2020" name="Genomics">
        <title>Complete, high-quality genomes from long-read metagenomic sequencing of two wolf lichen thalli reveals enigmatic genome architecture.</title>
        <authorList>
            <person name="McKenzie S.K."/>
            <person name="Walston R.F."/>
            <person name="Allen J.L."/>
        </authorList>
    </citation>
    <scope>NUCLEOTIDE SEQUENCE [LARGE SCALE GENOMIC DNA]</scope>
    <source>
        <strain evidence="1">WasteWater1</strain>
    </source>
</reference>
<dbReference type="GeneID" id="59330894"/>
<accession>A0A8H6CCJ7</accession>
<organism evidence="1 2">
    <name type="scientific">Letharia lupina</name>
    <dbReference type="NCBI Taxonomy" id="560253"/>
    <lineage>
        <taxon>Eukaryota</taxon>
        <taxon>Fungi</taxon>
        <taxon>Dikarya</taxon>
        <taxon>Ascomycota</taxon>
        <taxon>Pezizomycotina</taxon>
        <taxon>Lecanoromycetes</taxon>
        <taxon>OSLEUM clade</taxon>
        <taxon>Lecanoromycetidae</taxon>
        <taxon>Lecanorales</taxon>
        <taxon>Lecanorineae</taxon>
        <taxon>Parmeliaceae</taxon>
        <taxon>Letharia</taxon>
    </lineage>
</organism>
<proteinExistence type="predicted"/>
<comment type="caution">
    <text evidence="1">The sequence shown here is derived from an EMBL/GenBank/DDBJ whole genome shotgun (WGS) entry which is preliminary data.</text>
</comment>
<dbReference type="AlphaFoldDB" id="A0A8H6CCJ7"/>
<keyword evidence="2" id="KW-1185">Reference proteome</keyword>
<evidence type="ECO:0000313" key="1">
    <source>
        <dbReference type="EMBL" id="KAF6220801.1"/>
    </source>
</evidence>
<evidence type="ECO:0000313" key="2">
    <source>
        <dbReference type="Proteomes" id="UP000593566"/>
    </source>
</evidence>
<dbReference type="EMBL" id="JACCJB010000015">
    <property type="protein sequence ID" value="KAF6220801.1"/>
    <property type="molecule type" value="Genomic_DNA"/>
</dbReference>
<name>A0A8H6CCJ7_9LECA</name>
<dbReference type="RefSeq" id="XP_037150236.1">
    <property type="nucleotide sequence ID" value="XM_037293407.1"/>
</dbReference>
<protein>
    <recommendedName>
        <fullName evidence="3">F-box domain-containing protein</fullName>
    </recommendedName>
</protein>
<sequence length="215" mass="24572">MPTTLFTLPRELRDEVYIYLAHSPSFTFLLACRQLNEEGTPLLYKHGTYRLRALTLRKEHLPAPPKPSPTSLIQNLHIAMPPIHFGHHKSPNYEISRRTAESLSQFGGTDIRRRICHFDLQGWTLSAGMAKVSGGFRGFDVVRVEVRLKPYSDHYNGGIRPHDEDRADEERVDCVRLIEERLGTALGEAKWEKKDSGTCFEEVLVAEFRPCGSRQ</sequence>
<evidence type="ECO:0008006" key="3">
    <source>
        <dbReference type="Google" id="ProtNLM"/>
    </source>
</evidence>
<dbReference type="Proteomes" id="UP000593566">
    <property type="component" value="Unassembled WGS sequence"/>
</dbReference>
<gene>
    <name evidence="1" type="ORF">HO133_002481</name>
</gene>